<keyword evidence="8" id="KW-0133">Cell shape</keyword>
<dbReference type="GO" id="GO:0051301">
    <property type="term" value="P:cell division"/>
    <property type="evidence" value="ECO:0007669"/>
    <property type="project" value="UniProtKB-KW"/>
</dbReference>
<keyword evidence="7 22" id="KW-0812">Transmembrane</keyword>
<name>A0A841PZI7_9BACL</name>
<evidence type="ECO:0000313" key="23">
    <source>
        <dbReference type="EMBL" id="MBB6448098.1"/>
    </source>
</evidence>
<evidence type="ECO:0000256" key="19">
    <source>
        <dbReference type="ARBA" id="ARBA00044770"/>
    </source>
</evidence>
<feature type="transmembrane region" description="Helical" evidence="22">
    <location>
        <begin position="78"/>
        <end position="95"/>
    </location>
</feature>
<comment type="function">
    <text evidence="21">Peptidoglycan polymerase that is essential for cell division.</text>
</comment>
<feature type="transmembrane region" description="Helical" evidence="22">
    <location>
        <begin position="7"/>
        <end position="28"/>
    </location>
</feature>
<dbReference type="GO" id="GO:0032153">
    <property type="term" value="C:cell division site"/>
    <property type="evidence" value="ECO:0007669"/>
    <property type="project" value="TreeGrafter"/>
</dbReference>
<keyword evidence="11 22" id="KW-0472">Membrane</keyword>
<dbReference type="GO" id="GO:0015648">
    <property type="term" value="F:lipid-linked peptidoglycan transporter activity"/>
    <property type="evidence" value="ECO:0007669"/>
    <property type="project" value="TreeGrafter"/>
</dbReference>
<keyword evidence="13" id="KW-0961">Cell wall biogenesis/degradation</keyword>
<keyword evidence="3" id="KW-1003">Cell membrane</keyword>
<keyword evidence="9" id="KW-0573">Peptidoglycan synthesis</keyword>
<evidence type="ECO:0000256" key="3">
    <source>
        <dbReference type="ARBA" id="ARBA00022475"/>
    </source>
</evidence>
<dbReference type="InterPro" id="IPR018365">
    <property type="entry name" value="Cell_cycle_FtsW-rel_CS"/>
</dbReference>
<evidence type="ECO:0000256" key="9">
    <source>
        <dbReference type="ARBA" id="ARBA00022984"/>
    </source>
</evidence>
<dbReference type="Pfam" id="PF01098">
    <property type="entry name" value="FTSW_RODA_SPOVE"/>
    <property type="match status" value="1"/>
</dbReference>
<evidence type="ECO:0000256" key="4">
    <source>
        <dbReference type="ARBA" id="ARBA00022618"/>
    </source>
</evidence>
<comment type="caution">
    <text evidence="23">The sequence shown here is derived from an EMBL/GenBank/DDBJ whole genome shotgun (WGS) entry which is preliminary data.</text>
</comment>
<dbReference type="GO" id="GO:0008360">
    <property type="term" value="P:regulation of cell shape"/>
    <property type="evidence" value="ECO:0007669"/>
    <property type="project" value="UniProtKB-KW"/>
</dbReference>
<keyword evidence="6" id="KW-0808">Transferase</keyword>
<dbReference type="Proteomes" id="UP000568839">
    <property type="component" value="Unassembled WGS sequence"/>
</dbReference>
<dbReference type="EC" id="2.4.99.28" evidence="19"/>
<feature type="transmembrane region" description="Helical" evidence="22">
    <location>
        <begin position="139"/>
        <end position="158"/>
    </location>
</feature>
<dbReference type="InterPro" id="IPR001182">
    <property type="entry name" value="FtsW/RodA"/>
</dbReference>
<evidence type="ECO:0000256" key="14">
    <source>
        <dbReference type="ARBA" id="ARBA00032370"/>
    </source>
</evidence>
<dbReference type="EMBL" id="JACHHJ010000001">
    <property type="protein sequence ID" value="MBB6448098.1"/>
    <property type="molecule type" value="Genomic_DNA"/>
</dbReference>
<dbReference type="PROSITE" id="PS00428">
    <property type="entry name" value="FTSW_RODA_SPOVE"/>
    <property type="match status" value="1"/>
</dbReference>
<comment type="subcellular location">
    <subcellularLocation>
        <location evidence="1">Cell membrane</location>
        <topology evidence="1">Multi-pass membrane protein</topology>
    </subcellularLocation>
</comment>
<reference evidence="23 24" key="1">
    <citation type="submission" date="2020-08" db="EMBL/GenBank/DDBJ databases">
        <title>Genomic Encyclopedia of Type Strains, Phase IV (KMG-IV): sequencing the most valuable type-strain genomes for metagenomic binning, comparative biology and taxonomic classification.</title>
        <authorList>
            <person name="Goeker M."/>
        </authorList>
    </citation>
    <scope>NUCLEOTIDE SEQUENCE [LARGE SCALE GENOMIC DNA]</scope>
    <source>
        <strain evidence="23 24">DSM 21769</strain>
    </source>
</reference>
<keyword evidence="5" id="KW-0328">Glycosyltransferase</keyword>
<evidence type="ECO:0000256" key="15">
    <source>
        <dbReference type="ARBA" id="ARBA00033270"/>
    </source>
</evidence>
<evidence type="ECO:0000313" key="24">
    <source>
        <dbReference type="Proteomes" id="UP000568839"/>
    </source>
</evidence>
<keyword evidence="4 23" id="KW-0132">Cell division</keyword>
<evidence type="ECO:0000256" key="6">
    <source>
        <dbReference type="ARBA" id="ARBA00022679"/>
    </source>
</evidence>
<evidence type="ECO:0000256" key="13">
    <source>
        <dbReference type="ARBA" id="ARBA00023316"/>
    </source>
</evidence>
<dbReference type="GO" id="GO:0005886">
    <property type="term" value="C:plasma membrane"/>
    <property type="evidence" value="ECO:0007669"/>
    <property type="project" value="UniProtKB-SubCell"/>
</dbReference>
<feature type="transmembrane region" description="Helical" evidence="22">
    <location>
        <begin position="274"/>
        <end position="294"/>
    </location>
</feature>
<dbReference type="GO" id="GO:0008955">
    <property type="term" value="F:peptidoglycan glycosyltransferase activity"/>
    <property type="evidence" value="ECO:0007669"/>
    <property type="project" value="UniProtKB-EC"/>
</dbReference>
<keyword evidence="24" id="KW-1185">Reference proteome</keyword>
<feature type="transmembrane region" description="Helical" evidence="22">
    <location>
        <begin position="48"/>
        <end position="66"/>
    </location>
</feature>
<evidence type="ECO:0000256" key="7">
    <source>
        <dbReference type="ARBA" id="ARBA00022692"/>
    </source>
</evidence>
<evidence type="ECO:0000256" key="21">
    <source>
        <dbReference type="ARBA" id="ARBA00049966"/>
    </source>
</evidence>
<evidence type="ECO:0000256" key="17">
    <source>
        <dbReference type="ARBA" id="ARBA00041185"/>
    </source>
</evidence>
<feature type="transmembrane region" description="Helical" evidence="22">
    <location>
        <begin position="339"/>
        <end position="360"/>
    </location>
</feature>
<evidence type="ECO:0000256" key="20">
    <source>
        <dbReference type="ARBA" id="ARBA00049902"/>
    </source>
</evidence>
<dbReference type="NCBIfam" id="TIGR02614">
    <property type="entry name" value="ftsW"/>
    <property type="match status" value="1"/>
</dbReference>
<comment type="similarity">
    <text evidence="16">Belongs to the SEDS family. FtsW subfamily.</text>
</comment>
<dbReference type="AlphaFoldDB" id="A0A841PZI7"/>
<feature type="transmembrane region" description="Helical" evidence="22">
    <location>
        <begin position="306"/>
        <end position="327"/>
    </location>
</feature>
<evidence type="ECO:0000256" key="11">
    <source>
        <dbReference type="ARBA" id="ARBA00023136"/>
    </source>
</evidence>
<comment type="pathway">
    <text evidence="2">Cell wall biogenesis; peptidoglycan biosynthesis.</text>
</comment>
<keyword evidence="10 22" id="KW-1133">Transmembrane helix</keyword>
<evidence type="ECO:0000256" key="22">
    <source>
        <dbReference type="SAM" id="Phobius"/>
    </source>
</evidence>
<dbReference type="GO" id="GO:0071555">
    <property type="term" value="P:cell wall organization"/>
    <property type="evidence" value="ECO:0007669"/>
    <property type="project" value="UniProtKB-KW"/>
</dbReference>
<evidence type="ECO:0000256" key="16">
    <source>
        <dbReference type="ARBA" id="ARBA00038053"/>
    </source>
</evidence>
<feature type="transmembrane region" description="Helical" evidence="22">
    <location>
        <begin position="188"/>
        <end position="206"/>
    </location>
</feature>
<dbReference type="RefSeq" id="WP_184402135.1">
    <property type="nucleotide sequence ID" value="NZ_JACHHJ010000001.1"/>
</dbReference>
<accession>A0A841PZI7</accession>
<feature type="transmembrane region" description="Helical" evidence="22">
    <location>
        <begin position="164"/>
        <end position="181"/>
    </location>
</feature>
<protein>
    <recommendedName>
        <fullName evidence="17">Probable peptidoglycan glycosyltransferase FtsW</fullName>
        <ecNumber evidence="19">2.4.99.28</ecNumber>
    </recommendedName>
    <alternativeName>
        <fullName evidence="18">Cell division protein FtsW</fullName>
    </alternativeName>
    <alternativeName>
        <fullName evidence="15">Cell wall polymerase</fullName>
    </alternativeName>
    <alternativeName>
        <fullName evidence="14">Peptidoglycan polymerase</fullName>
    </alternativeName>
</protein>
<keyword evidence="12" id="KW-0131">Cell cycle</keyword>
<evidence type="ECO:0000256" key="5">
    <source>
        <dbReference type="ARBA" id="ARBA00022676"/>
    </source>
</evidence>
<evidence type="ECO:0000256" key="12">
    <source>
        <dbReference type="ARBA" id="ARBA00023306"/>
    </source>
</evidence>
<evidence type="ECO:0000256" key="8">
    <source>
        <dbReference type="ARBA" id="ARBA00022960"/>
    </source>
</evidence>
<dbReference type="PANTHER" id="PTHR30474:SF2">
    <property type="entry name" value="PEPTIDOGLYCAN GLYCOSYLTRANSFERASE FTSW-RELATED"/>
    <property type="match status" value="1"/>
</dbReference>
<evidence type="ECO:0000256" key="2">
    <source>
        <dbReference type="ARBA" id="ARBA00004752"/>
    </source>
</evidence>
<comment type="catalytic activity">
    <reaction evidence="20">
        <text>[GlcNAc-(1-&gt;4)-Mur2Ac(oyl-L-Ala-gamma-D-Glu-L-Lys-D-Ala-D-Ala)](n)-di-trans,octa-cis-undecaprenyl diphosphate + beta-D-GlcNAc-(1-&gt;4)-Mur2Ac(oyl-L-Ala-gamma-D-Glu-L-Lys-D-Ala-D-Ala)-di-trans,octa-cis-undecaprenyl diphosphate = [GlcNAc-(1-&gt;4)-Mur2Ac(oyl-L-Ala-gamma-D-Glu-L-Lys-D-Ala-D-Ala)](n+1)-di-trans,octa-cis-undecaprenyl diphosphate + di-trans,octa-cis-undecaprenyl diphosphate + H(+)</text>
        <dbReference type="Rhea" id="RHEA:23708"/>
        <dbReference type="Rhea" id="RHEA-COMP:9602"/>
        <dbReference type="Rhea" id="RHEA-COMP:9603"/>
        <dbReference type="ChEBI" id="CHEBI:15378"/>
        <dbReference type="ChEBI" id="CHEBI:58405"/>
        <dbReference type="ChEBI" id="CHEBI:60033"/>
        <dbReference type="ChEBI" id="CHEBI:78435"/>
        <dbReference type="EC" id="2.4.99.28"/>
    </reaction>
</comment>
<evidence type="ECO:0000256" key="10">
    <source>
        <dbReference type="ARBA" id="ARBA00022989"/>
    </source>
</evidence>
<dbReference type="PANTHER" id="PTHR30474">
    <property type="entry name" value="CELL CYCLE PROTEIN"/>
    <property type="match status" value="1"/>
</dbReference>
<dbReference type="InterPro" id="IPR013437">
    <property type="entry name" value="FtsW"/>
</dbReference>
<gene>
    <name evidence="23" type="ORF">HNR44_000047</name>
</gene>
<organism evidence="23 24">
    <name type="scientific">Geomicrobium halophilum</name>
    <dbReference type="NCBI Taxonomy" id="549000"/>
    <lineage>
        <taxon>Bacteria</taxon>
        <taxon>Bacillati</taxon>
        <taxon>Bacillota</taxon>
        <taxon>Bacilli</taxon>
        <taxon>Bacillales</taxon>
        <taxon>Geomicrobium</taxon>
    </lineage>
</organism>
<evidence type="ECO:0000256" key="18">
    <source>
        <dbReference type="ARBA" id="ARBA00041418"/>
    </source>
</evidence>
<proteinExistence type="inferred from homology"/>
<evidence type="ECO:0000256" key="1">
    <source>
        <dbReference type="ARBA" id="ARBA00004651"/>
    </source>
</evidence>
<feature type="transmembrane region" description="Helical" evidence="22">
    <location>
        <begin position="107"/>
        <end position="127"/>
    </location>
</feature>
<sequence length="394" mass="43204">MIERFKAFDWILISAVFALALFGLIMVYSASYPLAIDNDGIDSPAYYIARQVMYFGLGIIIFAVLMNFRYQFYKKISPYIIGVSVILLVLVLLFGTEVNEATRWLNIGGISIQPSELVKLGVIVYLAQVYSQKQKYIDRFAKGVVPPLIVVVFLFALILLQPDLGTATMMLLVTGIIIFLSGARFRHLAVLGALSASVVLVLVFQAEYRLNRLLAFQDPFAYEDSFGLQLIQSYISIANGGLTGTGFGQSIQKLGYLPEPHNDFILAVIAEETGWIGIGFVIFCFLIIGFRGVLIGARCKNLFGSLLAYGIVFQLLFQFIFNAGAVSGMLPITGIPLPFISYGGTSLIVSLAGAAILANISRQNYKEKERSQANESVGKDNVTNVVPARKLGHS</sequence>
<dbReference type="GO" id="GO:0009252">
    <property type="term" value="P:peptidoglycan biosynthetic process"/>
    <property type="evidence" value="ECO:0007669"/>
    <property type="project" value="UniProtKB-KW"/>
</dbReference>